<evidence type="ECO:0008006" key="4">
    <source>
        <dbReference type="Google" id="ProtNLM"/>
    </source>
</evidence>
<name>A0A1G2MJW1_9BACT</name>
<evidence type="ECO:0000313" key="2">
    <source>
        <dbReference type="EMBL" id="OHA24163.1"/>
    </source>
</evidence>
<sequence length="80" mass="9057">MSNIEKTPPDNSKPNPQFKAWSLAGELGYMIAIPIVLLALLGRLADKYWNTSPWMLLTGILLSIFISTFMVYKKTVDILR</sequence>
<dbReference type="STRING" id="1802306.A3C72_03820"/>
<dbReference type="Pfam" id="PF09527">
    <property type="entry name" value="ATPase_gene1"/>
    <property type="match status" value="1"/>
</dbReference>
<comment type="caution">
    <text evidence="2">The sequence shown here is derived from an EMBL/GenBank/DDBJ whole genome shotgun (WGS) entry which is preliminary data.</text>
</comment>
<dbReference type="InterPro" id="IPR032820">
    <property type="entry name" value="ATPase_put"/>
</dbReference>
<organism evidence="2 3">
    <name type="scientific">Candidatus Taylorbacteria bacterium RIFCSPHIGHO2_02_FULL_43_32b</name>
    <dbReference type="NCBI Taxonomy" id="1802306"/>
    <lineage>
        <taxon>Bacteria</taxon>
        <taxon>Candidatus Tayloriibacteriota</taxon>
    </lineage>
</organism>
<keyword evidence="1" id="KW-1133">Transmembrane helix</keyword>
<proteinExistence type="predicted"/>
<evidence type="ECO:0000313" key="3">
    <source>
        <dbReference type="Proteomes" id="UP000177130"/>
    </source>
</evidence>
<accession>A0A1G2MJW1</accession>
<protein>
    <recommendedName>
        <fullName evidence="4">AtpZ/AtpI family protein</fullName>
    </recommendedName>
</protein>
<feature type="transmembrane region" description="Helical" evidence="1">
    <location>
        <begin position="54"/>
        <end position="72"/>
    </location>
</feature>
<dbReference type="Proteomes" id="UP000177130">
    <property type="component" value="Unassembled WGS sequence"/>
</dbReference>
<keyword evidence="1" id="KW-0812">Transmembrane</keyword>
<keyword evidence="1" id="KW-0472">Membrane</keyword>
<reference evidence="2 3" key="1">
    <citation type="journal article" date="2016" name="Nat. Commun.">
        <title>Thousands of microbial genomes shed light on interconnected biogeochemical processes in an aquifer system.</title>
        <authorList>
            <person name="Anantharaman K."/>
            <person name="Brown C.T."/>
            <person name="Hug L.A."/>
            <person name="Sharon I."/>
            <person name="Castelle C.J."/>
            <person name="Probst A.J."/>
            <person name="Thomas B.C."/>
            <person name="Singh A."/>
            <person name="Wilkins M.J."/>
            <person name="Karaoz U."/>
            <person name="Brodie E.L."/>
            <person name="Williams K.H."/>
            <person name="Hubbard S.S."/>
            <person name="Banfield J.F."/>
        </authorList>
    </citation>
    <scope>NUCLEOTIDE SEQUENCE [LARGE SCALE GENOMIC DNA]</scope>
</reference>
<dbReference type="AlphaFoldDB" id="A0A1G2MJW1"/>
<feature type="transmembrane region" description="Helical" evidence="1">
    <location>
        <begin position="20"/>
        <end position="42"/>
    </location>
</feature>
<gene>
    <name evidence="2" type="ORF">A3C72_03820</name>
</gene>
<dbReference type="EMBL" id="MHRK01000018">
    <property type="protein sequence ID" value="OHA24163.1"/>
    <property type="molecule type" value="Genomic_DNA"/>
</dbReference>
<evidence type="ECO:0000256" key="1">
    <source>
        <dbReference type="SAM" id="Phobius"/>
    </source>
</evidence>